<feature type="transmembrane region" description="Helical" evidence="6">
    <location>
        <begin position="331"/>
        <end position="348"/>
    </location>
</feature>
<feature type="compositionally biased region" description="Polar residues" evidence="5">
    <location>
        <begin position="25"/>
        <end position="36"/>
    </location>
</feature>
<accession>A0A1D8N797</accession>
<feature type="domain" description="Sugar phosphate transporter" evidence="7">
    <location>
        <begin position="171"/>
        <end position="493"/>
    </location>
</feature>
<dbReference type="EMBL" id="KZ858951">
    <property type="protein sequence ID" value="RDW28632.1"/>
    <property type="molecule type" value="Genomic_DNA"/>
</dbReference>
<evidence type="ECO:0000256" key="2">
    <source>
        <dbReference type="ARBA" id="ARBA00022692"/>
    </source>
</evidence>
<evidence type="ECO:0000256" key="3">
    <source>
        <dbReference type="ARBA" id="ARBA00022989"/>
    </source>
</evidence>
<feature type="transmembrane region" description="Helical" evidence="6">
    <location>
        <begin position="378"/>
        <end position="397"/>
    </location>
</feature>
<evidence type="ECO:0000256" key="6">
    <source>
        <dbReference type="SAM" id="Phobius"/>
    </source>
</evidence>
<evidence type="ECO:0000313" key="11">
    <source>
        <dbReference type="Proteomes" id="UP000256601"/>
    </source>
</evidence>
<keyword evidence="3 6" id="KW-1133">Transmembrane helix</keyword>
<evidence type="ECO:0000313" key="8">
    <source>
        <dbReference type="EMBL" id="AOW01518.1"/>
    </source>
</evidence>
<dbReference type="InterPro" id="IPR004853">
    <property type="entry name" value="Sugar_P_trans_dom"/>
</dbReference>
<dbReference type="OrthoDB" id="1588579at2759"/>
<comment type="subcellular location">
    <subcellularLocation>
        <location evidence="1">Membrane</location>
        <topology evidence="1">Multi-pass membrane protein</topology>
    </subcellularLocation>
</comment>
<sequence length="520" mass="56640">MPSVEEMSSNTGQGPGIASPAPLTNGHTSQPSNTHQDAPVRPTLENGRSYINLDNLSKEKHLRTGSSSTIQEEEPSTRARRSASTSKPPLLVNQNQIQNHQHQQSQYNPQYQPPRVATPKRTPLFDSGQSYSQRFHNRSSSFSVRSARARSLSASSQEALKHLAPPVSVPLVVCCLMWYLSSAMSNTLGKAILTKFGYPVTLSQIQFLVAVCCGATTIQLSQMSPKFRQALPPGMVGPQGLIFPPTRDMLKTTAPMGCFQLSGHILSHMATGMIPVSLVHTIKALSPLFTVAAYRLLFNVQYSPSTYLSLIPLVTGVILTCSTSFRAQFMGIIYALLAALVFVSQNMFSKKLLTSGTTAGPGGPASATHTRKLDKLNILCYCTALAFLFTSPLWFFSEGWTLLKLFFRGEALVKDDSSLFVLMIQLLLNGVVHFAQNLLAFQVLSMVSPVTYSVASLLKRIVVIVWAIIWFGQSVSGIQGFGIFLTFTGLYLYDRCGGDKKKGGQGSSVDGTEKDAQLPK</sequence>
<dbReference type="SUPFAM" id="SSF103481">
    <property type="entry name" value="Multidrug resistance efflux transporter EmrE"/>
    <property type="match status" value="2"/>
</dbReference>
<dbReference type="PANTHER" id="PTHR11132">
    <property type="entry name" value="SOLUTE CARRIER FAMILY 35"/>
    <property type="match status" value="1"/>
</dbReference>
<proteinExistence type="predicted"/>
<name>A0A1D8N797_YARLL</name>
<evidence type="ECO:0000256" key="4">
    <source>
        <dbReference type="ARBA" id="ARBA00023136"/>
    </source>
</evidence>
<dbReference type="Proteomes" id="UP000182444">
    <property type="component" value="Chromosome 1B"/>
</dbReference>
<feature type="compositionally biased region" description="Low complexity" evidence="5">
    <location>
        <begin position="93"/>
        <end position="110"/>
    </location>
</feature>
<keyword evidence="4 6" id="KW-0472">Membrane</keyword>
<dbReference type="InterPro" id="IPR037185">
    <property type="entry name" value="EmrE-like"/>
</dbReference>
<dbReference type="VEuPathDB" id="FungiDB:YALI1_B14355g"/>
<protein>
    <submittedName>
        <fullName evidence="9">Triose-phosphate transporter family-domain-containing protein</fullName>
    </submittedName>
</protein>
<dbReference type="KEGG" id="yli:2907640"/>
<feature type="region of interest" description="Disordered" evidence="5">
    <location>
        <begin position="500"/>
        <end position="520"/>
    </location>
</feature>
<feature type="compositionally biased region" description="Polar residues" evidence="5">
    <location>
        <begin position="1"/>
        <end position="12"/>
    </location>
</feature>
<dbReference type="eggNOG" id="KOG1441">
    <property type="taxonomic scope" value="Eukaryota"/>
</dbReference>
<feature type="region of interest" description="Disordered" evidence="5">
    <location>
        <begin position="1"/>
        <end position="118"/>
    </location>
</feature>
<dbReference type="Pfam" id="PF03151">
    <property type="entry name" value="TPT"/>
    <property type="match status" value="1"/>
</dbReference>
<feature type="transmembrane region" description="Helical" evidence="6">
    <location>
        <begin position="417"/>
        <end position="440"/>
    </location>
</feature>
<dbReference type="AlphaFoldDB" id="A0A1D8N797"/>
<dbReference type="InterPro" id="IPR050186">
    <property type="entry name" value="TPT_transporter"/>
</dbReference>
<dbReference type="GO" id="GO:0016020">
    <property type="term" value="C:membrane"/>
    <property type="evidence" value="ECO:0007669"/>
    <property type="project" value="UniProtKB-SubCell"/>
</dbReference>
<gene>
    <name evidence="9" type="ORF">B0I71DRAFT_127078</name>
    <name evidence="8" type="ORF">YALI1_B14355g</name>
</gene>
<reference evidence="9 11" key="2">
    <citation type="submission" date="2018-07" db="EMBL/GenBank/DDBJ databases">
        <title>Draft Genome Assemblies for Five Robust Yarrowia lipolytica Strains Exhibiting High Lipid Production and Pentose Sugar Utilization and Sugar Alcohol Secretion from Undetoxified Lignocellulosic Biomass Hydrolysates.</title>
        <authorList>
            <consortium name="DOE Joint Genome Institute"/>
            <person name="Walker C."/>
            <person name="Ryu S."/>
            <person name="Na H."/>
            <person name="Zane M."/>
            <person name="LaButti K."/>
            <person name="Lipzen A."/>
            <person name="Haridas S."/>
            <person name="Barry K."/>
            <person name="Grigoriev I.V."/>
            <person name="Quarterman J."/>
            <person name="Slininger P."/>
            <person name="Dien B."/>
            <person name="Trinh C.T."/>
        </authorList>
    </citation>
    <scope>NUCLEOTIDE SEQUENCE [LARGE SCALE GENOMIC DNA]</scope>
    <source>
        <strain evidence="9 11">YB392</strain>
    </source>
</reference>
<evidence type="ECO:0000256" key="5">
    <source>
        <dbReference type="SAM" id="MobiDB-lite"/>
    </source>
</evidence>
<dbReference type="Proteomes" id="UP000256601">
    <property type="component" value="Unassembled WGS sequence"/>
</dbReference>
<organism evidence="8 10">
    <name type="scientific">Yarrowia lipolytica</name>
    <name type="common">Candida lipolytica</name>
    <dbReference type="NCBI Taxonomy" id="4952"/>
    <lineage>
        <taxon>Eukaryota</taxon>
        <taxon>Fungi</taxon>
        <taxon>Dikarya</taxon>
        <taxon>Ascomycota</taxon>
        <taxon>Saccharomycotina</taxon>
        <taxon>Dipodascomycetes</taxon>
        <taxon>Dipodascales</taxon>
        <taxon>Dipodascales incertae sedis</taxon>
        <taxon>Yarrowia</taxon>
    </lineage>
</organism>
<evidence type="ECO:0000259" key="7">
    <source>
        <dbReference type="Pfam" id="PF03151"/>
    </source>
</evidence>
<keyword evidence="2 6" id="KW-0812">Transmembrane</keyword>
<reference evidence="8 10" key="1">
    <citation type="journal article" date="2016" name="PLoS ONE">
        <title>Sequence Assembly of Yarrowia lipolytica Strain W29/CLIB89 Shows Transposable Element Diversity.</title>
        <authorList>
            <person name="Magnan C."/>
            <person name="Yu J."/>
            <person name="Chang I."/>
            <person name="Jahn E."/>
            <person name="Kanomata Y."/>
            <person name="Wu J."/>
            <person name="Zeller M."/>
            <person name="Oakes M."/>
            <person name="Baldi P."/>
            <person name="Sandmeyer S."/>
        </authorList>
    </citation>
    <scope>NUCLEOTIDE SEQUENCE [LARGE SCALE GENOMIC DNA]</scope>
    <source>
        <strain evidence="8">CLIB89</strain>
        <strain evidence="10">CLIB89(W29)</strain>
    </source>
</reference>
<evidence type="ECO:0000313" key="9">
    <source>
        <dbReference type="EMBL" id="RDW28632.1"/>
    </source>
</evidence>
<dbReference type="EMBL" id="CP017554">
    <property type="protein sequence ID" value="AOW01518.1"/>
    <property type="molecule type" value="Genomic_DNA"/>
</dbReference>
<evidence type="ECO:0000313" key="10">
    <source>
        <dbReference type="Proteomes" id="UP000182444"/>
    </source>
</evidence>
<dbReference type="VEuPathDB" id="FungiDB:YALI0_B10714g"/>
<feature type="compositionally biased region" description="Basic and acidic residues" evidence="5">
    <location>
        <begin position="511"/>
        <end position="520"/>
    </location>
</feature>
<evidence type="ECO:0000256" key="1">
    <source>
        <dbReference type="ARBA" id="ARBA00004141"/>
    </source>
</evidence>